<feature type="domain" description="PilX/PilW C-terminal" evidence="2">
    <location>
        <begin position="106"/>
        <end position="196"/>
    </location>
</feature>
<dbReference type="EMBL" id="PRDL01000001">
    <property type="protein sequence ID" value="MBE8716481.1"/>
    <property type="molecule type" value="Genomic_DNA"/>
</dbReference>
<accession>A0A928V3Z6</accession>
<dbReference type="AlphaFoldDB" id="A0A928V3Z6"/>
<reference evidence="4" key="1">
    <citation type="submission" date="2018-07" db="EMBL/GenBank/DDBJ databases">
        <title>Genome assembly of strain Ka43.</title>
        <authorList>
            <person name="Kukolya J."/>
            <person name="Nagy I."/>
            <person name="Horvath B."/>
            <person name="Toth A."/>
        </authorList>
    </citation>
    <scope>NUCLEOTIDE SEQUENCE</scope>
    <source>
        <strain evidence="4">KB43</strain>
    </source>
</reference>
<dbReference type="InterPro" id="IPR025746">
    <property type="entry name" value="PilX_N_dom"/>
</dbReference>
<keyword evidence="5" id="KW-1185">Reference proteome</keyword>
<evidence type="ECO:0000313" key="5">
    <source>
        <dbReference type="Proteomes" id="UP000652567"/>
    </source>
</evidence>
<evidence type="ECO:0000313" key="4">
    <source>
        <dbReference type="EMBL" id="MBE8716481.1"/>
    </source>
</evidence>
<keyword evidence="1" id="KW-0812">Transmembrane</keyword>
<keyword evidence="1" id="KW-0472">Membrane</keyword>
<organism evidence="4 5">
    <name type="scientific">Cellvibrio polysaccharolyticus</name>
    <dbReference type="NCBI Taxonomy" id="2082724"/>
    <lineage>
        <taxon>Bacteria</taxon>
        <taxon>Pseudomonadati</taxon>
        <taxon>Pseudomonadota</taxon>
        <taxon>Gammaproteobacteria</taxon>
        <taxon>Cellvibrionales</taxon>
        <taxon>Cellvibrionaceae</taxon>
        <taxon>Cellvibrio</taxon>
    </lineage>
</organism>
<keyword evidence="1" id="KW-1133">Transmembrane helix</keyword>
<evidence type="ECO:0000259" key="2">
    <source>
        <dbReference type="Pfam" id="PF13681"/>
    </source>
</evidence>
<evidence type="ECO:0008006" key="6">
    <source>
        <dbReference type="Google" id="ProtNLM"/>
    </source>
</evidence>
<gene>
    <name evidence="4" type="ORF">C4F51_04685</name>
</gene>
<protein>
    <recommendedName>
        <fullName evidence="6">Type IV pilus assembly protein PilX</fullName>
    </recommendedName>
</protein>
<sequence length="197" mass="21213">MRNNSVYDFRFSMHRALKNSQGGVVLLVAMIMVLVIAVVGLAAIRGSGLQEMMAGNLRDRNLAFQAAEAGLRSAENTIRSDIALSELPSFDGNGHFDDLNKTGGDREPPSLWSDDVWKANGSTVLTAMSLELASGEQPRYVMEKLVVPVTLAAAADGSAIDIASLDTFEEPEFYRISSRGTGGTVNANVTLQSVYKR</sequence>
<feature type="domain" description="Type 4 fimbrial biogenesis protein PilX N-terminal" evidence="3">
    <location>
        <begin position="23"/>
        <end position="72"/>
    </location>
</feature>
<proteinExistence type="predicted"/>
<dbReference type="Pfam" id="PF14341">
    <property type="entry name" value="PilX_N"/>
    <property type="match status" value="1"/>
</dbReference>
<feature type="transmembrane region" description="Helical" evidence="1">
    <location>
        <begin position="20"/>
        <end position="44"/>
    </location>
</feature>
<dbReference type="Proteomes" id="UP000652567">
    <property type="component" value="Unassembled WGS sequence"/>
</dbReference>
<dbReference type="RefSeq" id="WP_193907597.1">
    <property type="nucleotide sequence ID" value="NZ_PRDL01000001.1"/>
</dbReference>
<evidence type="ECO:0000259" key="3">
    <source>
        <dbReference type="Pfam" id="PF14341"/>
    </source>
</evidence>
<evidence type="ECO:0000256" key="1">
    <source>
        <dbReference type="SAM" id="Phobius"/>
    </source>
</evidence>
<name>A0A928V3Z6_9GAMM</name>
<dbReference type="InterPro" id="IPR025205">
    <property type="entry name" value="PilX/PilW_C"/>
</dbReference>
<dbReference type="Pfam" id="PF13681">
    <property type="entry name" value="PilX"/>
    <property type="match status" value="1"/>
</dbReference>
<comment type="caution">
    <text evidence="4">The sequence shown here is derived from an EMBL/GenBank/DDBJ whole genome shotgun (WGS) entry which is preliminary data.</text>
</comment>